<dbReference type="EMBL" id="JAEDAE010000009">
    <property type="protein sequence ID" value="MBH8559888.1"/>
    <property type="molecule type" value="Genomic_DNA"/>
</dbReference>
<keyword evidence="4" id="KW-1185">Reference proteome</keyword>
<evidence type="ECO:0000259" key="2">
    <source>
        <dbReference type="Pfam" id="PF18962"/>
    </source>
</evidence>
<dbReference type="Pfam" id="PF18962">
    <property type="entry name" value="Por_Secre_tail"/>
    <property type="match status" value="1"/>
</dbReference>
<dbReference type="Proteomes" id="UP000625631">
    <property type="component" value="Unassembled WGS sequence"/>
</dbReference>
<accession>A0ABS0QB51</accession>
<feature type="signal peptide" evidence="1">
    <location>
        <begin position="1"/>
        <end position="24"/>
    </location>
</feature>
<proteinExistence type="predicted"/>
<organism evidence="3 4">
    <name type="scientific">Hymenobacter negativus</name>
    <dbReference type="NCBI Taxonomy" id="2795026"/>
    <lineage>
        <taxon>Bacteria</taxon>
        <taxon>Pseudomonadati</taxon>
        <taxon>Bacteroidota</taxon>
        <taxon>Cytophagia</taxon>
        <taxon>Cytophagales</taxon>
        <taxon>Hymenobacteraceae</taxon>
        <taxon>Hymenobacter</taxon>
    </lineage>
</organism>
<dbReference type="InterPro" id="IPR026444">
    <property type="entry name" value="Secre_tail"/>
</dbReference>
<dbReference type="Gene3D" id="2.130.10.10">
    <property type="entry name" value="YVTN repeat-like/Quinoprotein amine dehydrogenase"/>
    <property type="match status" value="2"/>
</dbReference>
<dbReference type="NCBIfam" id="TIGR04183">
    <property type="entry name" value="Por_Secre_tail"/>
    <property type="match status" value="1"/>
</dbReference>
<protein>
    <submittedName>
        <fullName evidence="3">T9SS type A sorting domain-containing protein</fullName>
    </submittedName>
</protein>
<evidence type="ECO:0000313" key="4">
    <source>
        <dbReference type="Proteomes" id="UP000625631"/>
    </source>
</evidence>
<keyword evidence="1" id="KW-0732">Signal</keyword>
<dbReference type="RefSeq" id="WP_198076491.1">
    <property type="nucleotide sequence ID" value="NZ_JAEDAE010000009.1"/>
</dbReference>
<evidence type="ECO:0000256" key="1">
    <source>
        <dbReference type="SAM" id="SignalP"/>
    </source>
</evidence>
<sequence>MKHLNQFVSLLFAGSLTCATSAHGQNPWRSLTMPSAFASNANQTIFPAQMPVPGTLWALRDQYYGLGNGTSQVFNSLDGGTTWQTGPTVAWHNSYPLSGDEYVDLCALDASQAWVVSRNQASGTYQLLRTTSGVGGLAPVAGPTNPRLVRFIDANTGLVVCSAAAGGLFYRTTNGGTTWAAASTAPALTTAETVRAVTMLGSKIWVTTTTGRVFTTDDAGQTWGTGVSGFGSGLKQVTFRTHDNGIALSDTGQLAATTDGGLTWLPVSFSGPLRTGVIAGVPGSAGTYLSGGGSFPEYTTGIGSAISTDEGRTWQSLEAVFSHRAFVVAGPTQVWALGRNEAGENNVFARYQGQALATSPNAKATNPLYPNPSSGKVYLTAAAASRRLAVYDAMGRVQRQLTVQAGATEIDLAGLPAGTYHIVEVESAGQKAQRITIWP</sequence>
<name>A0ABS0QB51_9BACT</name>
<gene>
    <name evidence="3" type="ORF">I7X13_17645</name>
</gene>
<dbReference type="SUPFAM" id="SSF110296">
    <property type="entry name" value="Oligoxyloglucan reducing end-specific cellobiohydrolase"/>
    <property type="match status" value="1"/>
</dbReference>
<reference evidence="3 4" key="1">
    <citation type="submission" date="2020-12" db="EMBL/GenBank/DDBJ databases">
        <title>Hymenobacter sp.</title>
        <authorList>
            <person name="Kim M.K."/>
        </authorList>
    </citation>
    <scope>NUCLEOTIDE SEQUENCE [LARGE SCALE GENOMIC DNA]</scope>
    <source>
        <strain evidence="3 4">BT442</strain>
    </source>
</reference>
<comment type="caution">
    <text evidence="3">The sequence shown here is derived from an EMBL/GenBank/DDBJ whole genome shotgun (WGS) entry which is preliminary data.</text>
</comment>
<evidence type="ECO:0000313" key="3">
    <source>
        <dbReference type="EMBL" id="MBH8559888.1"/>
    </source>
</evidence>
<dbReference type="InterPro" id="IPR015943">
    <property type="entry name" value="WD40/YVTN_repeat-like_dom_sf"/>
</dbReference>
<feature type="chain" id="PRO_5047368672" evidence="1">
    <location>
        <begin position="25"/>
        <end position="439"/>
    </location>
</feature>
<feature type="domain" description="Secretion system C-terminal sorting" evidence="2">
    <location>
        <begin position="368"/>
        <end position="436"/>
    </location>
</feature>